<protein>
    <submittedName>
        <fullName evidence="3">Type II secretion system protein G</fullName>
    </submittedName>
</protein>
<dbReference type="NCBIfam" id="TIGR02532">
    <property type="entry name" value="IV_pilin_GFxxxE"/>
    <property type="match status" value="1"/>
</dbReference>
<keyword evidence="1" id="KW-1133">Transmembrane helix</keyword>
<dbReference type="AlphaFoldDB" id="A0A5C5UZF5"/>
<comment type="caution">
    <text evidence="3">The sequence shown here is derived from an EMBL/GenBank/DDBJ whole genome shotgun (WGS) entry which is preliminary data.</text>
</comment>
<feature type="transmembrane region" description="Helical" evidence="1">
    <location>
        <begin position="12"/>
        <end position="37"/>
    </location>
</feature>
<name>A0A5C5UZF5_9BACT</name>
<dbReference type="EMBL" id="SJPF01000004">
    <property type="protein sequence ID" value="TWT31744.1"/>
    <property type="molecule type" value="Genomic_DNA"/>
</dbReference>
<evidence type="ECO:0000313" key="4">
    <source>
        <dbReference type="Proteomes" id="UP000318878"/>
    </source>
</evidence>
<evidence type="ECO:0000259" key="2">
    <source>
        <dbReference type="Pfam" id="PF07596"/>
    </source>
</evidence>
<evidence type="ECO:0000313" key="3">
    <source>
        <dbReference type="EMBL" id="TWT31744.1"/>
    </source>
</evidence>
<dbReference type="InterPro" id="IPR045584">
    <property type="entry name" value="Pilin-like"/>
</dbReference>
<proteinExistence type="predicted"/>
<dbReference type="RefSeq" id="WP_146434122.1">
    <property type="nucleotide sequence ID" value="NZ_SJPF01000004.1"/>
</dbReference>
<keyword evidence="4" id="KW-1185">Reference proteome</keyword>
<accession>A0A5C5UZF5</accession>
<gene>
    <name evidence="3" type="primary">xcpT_14</name>
    <name evidence="3" type="ORF">Enr8_36680</name>
</gene>
<organism evidence="3 4">
    <name type="scientific">Blastopirellula retiformator</name>
    <dbReference type="NCBI Taxonomy" id="2527970"/>
    <lineage>
        <taxon>Bacteria</taxon>
        <taxon>Pseudomonadati</taxon>
        <taxon>Planctomycetota</taxon>
        <taxon>Planctomycetia</taxon>
        <taxon>Pirellulales</taxon>
        <taxon>Pirellulaceae</taxon>
        <taxon>Blastopirellula</taxon>
    </lineage>
</organism>
<dbReference type="Gene3D" id="3.30.700.10">
    <property type="entry name" value="Glycoprotein, Type 4 Pilin"/>
    <property type="match status" value="1"/>
</dbReference>
<dbReference type="Pfam" id="PF07963">
    <property type="entry name" value="N_methyl"/>
    <property type="match status" value="1"/>
</dbReference>
<keyword evidence="1" id="KW-0472">Membrane</keyword>
<evidence type="ECO:0000256" key="1">
    <source>
        <dbReference type="SAM" id="Phobius"/>
    </source>
</evidence>
<feature type="domain" description="DUF1559" evidence="2">
    <location>
        <begin position="38"/>
        <end position="297"/>
    </location>
</feature>
<dbReference type="OrthoDB" id="263714at2"/>
<reference evidence="3 4" key="1">
    <citation type="submission" date="2019-02" db="EMBL/GenBank/DDBJ databases">
        <title>Deep-cultivation of Planctomycetes and their phenomic and genomic characterization uncovers novel biology.</title>
        <authorList>
            <person name="Wiegand S."/>
            <person name="Jogler M."/>
            <person name="Boedeker C."/>
            <person name="Pinto D."/>
            <person name="Vollmers J."/>
            <person name="Rivas-Marin E."/>
            <person name="Kohn T."/>
            <person name="Peeters S.H."/>
            <person name="Heuer A."/>
            <person name="Rast P."/>
            <person name="Oberbeckmann S."/>
            <person name="Bunk B."/>
            <person name="Jeske O."/>
            <person name="Meyerdierks A."/>
            <person name="Storesund J.E."/>
            <person name="Kallscheuer N."/>
            <person name="Luecker S."/>
            <person name="Lage O.M."/>
            <person name="Pohl T."/>
            <person name="Merkel B.J."/>
            <person name="Hornburger P."/>
            <person name="Mueller R.-W."/>
            <person name="Bruemmer F."/>
            <person name="Labrenz M."/>
            <person name="Spormann A.M."/>
            <person name="Op Den Camp H."/>
            <person name="Overmann J."/>
            <person name="Amann R."/>
            <person name="Jetten M.S.M."/>
            <person name="Mascher T."/>
            <person name="Medema M.H."/>
            <person name="Devos D.P."/>
            <person name="Kaster A.-K."/>
            <person name="Ovreas L."/>
            <person name="Rohde M."/>
            <person name="Galperin M.Y."/>
            <person name="Jogler C."/>
        </authorList>
    </citation>
    <scope>NUCLEOTIDE SEQUENCE [LARGE SCALE GENOMIC DNA]</scope>
    <source>
        <strain evidence="3 4">Enr8</strain>
    </source>
</reference>
<dbReference type="SUPFAM" id="SSF54523">
    <property type="entry name" value="Pili subunits"/>
    <property type="match status" value="1"/>
</dbReference>
<dbReference type="PANTHER" id="PTHR30093:SF2">
    <property type="entry name" value="TYPE II SECRETION SYSTEM PROTEIN H"/>
    <property type="match status" value="1"/>
</dbReference>
<keyword evidence="1" id="KW-0812">Transmembrane</keyword>
<dbReference type="Pfam" id="PF07596">
    <property type="entry name" value="SBP_bac_10"/>
    <property type="match status" value="1"/>
</dbReference>
<dbReference type="InterPro" id="IPR011453">
    <property type="entry name" value="DUF1559"/>
</dbReference>
<dbReference type="InterPro" id="IPR012902">
    <property type="entry name" value="N_methyl_site"/>
</dbReference>
<dbReference type="PANTHER" id="PTHR30093">
    <property type="entry name" value="GENERAL SECRETION PATHWAY PROTEIN G"/>
    <property type="match status" value="1"/>
</dbReference>
<sequence>MSACSVGRRQRAAFTLVELLVVIAIIGVLIALLLPAVQQAREAARRIQCTNNLKQISLAMHNYHDTFQSLPYGQFSVGLFPAAVGDVAGEYPYGTCWFQCILPFVEQSAMYDAIKTDMLTTPSASLDAAVRNTVVNDFVCPSDPNGGKVGHDGFQGNYLANTNTSNSGINSADPNSMSGLFFTKSHIQFRDVVDGVSNTLMIGECLQGSPDLPTATTYDTTANYWNAVGAETTFNAGSRGLFVSDYNASASRCVSTPSKPCVYLSAYLAWFVMRSEHPGGIMTSRADGSVSFLQENISNTTLMDLANRRDGNVIDQF</sequence>
<dbReference type="Proteomes" id="UP000318878">
    <property type="component" value="Unassembled WGS sequence"/>
</dbReference>